<dbReference type="InterPro" id="IPR038765">
    <property type="entry name" value="Papain-like_cys_pep_sf"/>
</dbReference>
<dbReference type="FunFam" id="3.40.532.10:FF:000003">
    <property type="entry name" value="Ubiquitin carboxyl-terminal hydrolase"/>
    <property type="match status" value="1"/>
</dbReference>
<protein>
    <recommendedName>
        <fullName evidence="9 13">Ubiquitin carboxyl-terminal hydrolase</fullName>
        <ecNumber evidence="9 13">3.4.19.12</ecNumber>
    </recommendedName>
</protein>
<evidence type="ECO:0000256" key="1">
    <source>
        <dbReference type="ARBA" id="ARBA00000707"/>
    </source>
</evidence>
<evidence type="ECO:0000256" key="12">
    <source>
        <dbReference type="PROSITE-ProRule" id="PRU01393"/>
    </source>
</evidence>
<dbReference type="Pfam" id="PF18031">
    <property type="entry name" value="UCH_C"/>
    <property type="match status" value="1"/>
</dbReference>
<dbReference type="PROSITE" id="PS52048">
    <property type="entry name" value="UCH_DOMAIN"/>
    <property type="match status" value="1"/>
</dbReference>
<dbReference type="CDD" id="cd09617">
    <property type="entry name" value="Peptidase_C12_UCH37_BAP1"/>
    <property type="match status" value="1"/>
</dbReference>
<feature type="site" description="Important for enzyme activity" evidence="11 12">
    <location>
        <position position="168"/>
    </location>
</feature>
<evidence type="ECO:0000256" key="14">
    <source>
        <dbReference type="SAM" id="Coils"/>
    </source>
</evidence>
<name>A0A7S3I8U5_9CILI</name>
<feature type="active site" description="Nucleophile" evidence="10 12">
    <location>
        <position position="79"/>
    </location>
</feature>
<organism evidence="16">
    <name type="scientific">Fabrea salina</name>
    <dbReference type="NCBI Taxonomy" id="342563"/>
    <lineage>
        <taxon>Eukaryota</taxon>
        <taxon>Sar</taxon>
        <taxon>Alveolata</taxon>
        <taxon>Ciliophora</taxon>
        <taxon>Postciliodesmatophora</taxon>
        <taxon>Heterotrichea</taxon>
        <taxon>Heterotrichida</taxon>
        <taxon>Fabreidae</taxon>
        <taxon>Fabrea</taxon>
    </lineage>
</organism>
<comment type="similarity">
    <text evidence="3 9 12 13">Belongs to the peptidase C12 family.</text>
</comment>
<feature type="coiled-coil region" evidence="14">
    <location>
        <begin position="210"/>
        <end position="298"/>
    </location>
</feature>
<dbReference type="InterPro" id="IPR001578">
    <property type="entry name" value="Peptidase_C12_UCH"/>
</dbReference>
<evidence type="ECO:0000256" key="3">
    <source>
        <dbReference type="ARBA" id="ARBA00009326"/>
    </source>
</evidence>
<evidence type="ECO:0000256" key="10">
    <source>
        <dbReference type="PIRSR" id="PIRSR038120-1"/>
    </source>
</evidence>
<dbReference type="Pfam" id="PF01088">
    <property type="entry name" value="Peptidase_C12"/>
    <property type="match status" value="1"/>
</dbReference>
<dbReference type="PIRSF" id="PIRSF038120">
    <property type="entry name" value="Ubiquitinyl_hydrolase_UCH37"/>
    <property type="match status" value="1"/>
</dbReference>
<evidence type="ECO:0000256" key="11">
    <source>
        <dbReference type="PIRSR" id="PIRSR038120-2"/>
    </source>
</evidence>
<sequence>MGDWCTIESDPGVFTELIQKIGVKGVEVEEVFSLDSLDEIKPVYGLIFLFKWVQAQPREYLEYYDPDLFFANQVITNACATQAILSILLNCPQLEIGQELTNLREFAMPLDAQTRGLTISNSELIKNTHNSFSRQEAFDFGKAKATEKEDVYHFVSYVPFKGKLYELDGLQPGPIMLDECSEEDWLEKVKPAILDRIQKYSENEIRFNLLALVKDKKSSAEEETKKLNSEIAAIQSKLASLGEEVQGMEVEVDEEYFSALPDDLEALQGELAAKKHQLEQYSDIIKAEENKHLRWKQENARRRHNYIPFIVTLLEKLAEQDRLLPLLEEAKKRKTERTSGN</sequence>
<dbReference type="EMBL" id="HBIF01000162">
    <property type="protein sequence ID" value="CAE0316871.1"/>
    <property type="molecule type" value="Transcribed_RNA"/>
</dbReference>
<keyword evidence="8" id="KW-0539">Nucleus</keyword>
<evidence type="ECO:0000256" key="8">
    <source>
        <dbReference type="ARBA" id="ARBA00023242"/>
    </source>
</evidence>
<keyword evidence="4 9" id="KW-0645">Protease</keyword>
<reference evidence="16" key="1">
    <citation type="submission" date="2021-01" db="EMBL/GenBank/DDBJ databases">
        <authorList>
            <person name="Corre E."/>
            <person name="Pelletier E."/>
            <person name="Niang G."/>
            <person name="Scheremetjew M."/>
            <person name="Finn R."/>
            <person name="Kale V."/>
            <person name="Holt S."/>
            <person name="Cochrane G."/>
            <person name="Meng A."/>
            <person name="Brown T."/>
            <person name="Cohen L."/>
        </authorList>
    </citation>
    <scope>NUCLEOTIDE SEQUENCE</scope>
</reference>
<keyword evidence="6 9" id="KW-0378">Hydrolase</keyword>
<evidence type="ECO:0000259" key="15">
    <source>
        <dbReference type="PROSITE" id="PS52048"/>
    </source>
</evidence>
<dbReference type="PANTHER" id="PTHR10589:SF16">
    <property type="entry name" value="UBIQUITIN CARBOXYL-TERMINAL HYDROLASE ISOZYME L5"/>
    <property type="match status" value="1"/>
</dbReference>
<dbReference type="InterPro" id="IPR041507">
    <property type="entry name" value="UCH_C"/>
</dbReference>
<evidence type="ECO:0000256" key="13">
    <source>
        <dbReference type="RuleBase" id="RU361215"/>
    </source>
</evidence>
<evidence type="ECO:0000313" key="16">
    <source>
        <dbReference type="EMBL" id="CAE0316871.1"/>
    </source>
</evidence>
<accession>A0A7S3I8U5</accession>
<dbReference type="PRINTS" id="PR00707">
    <property type="entry name" value="UBCTHYDRLASE"/>
</dbReference>
<dbReference type="InterPro" id="IPR036959">
    <property type="entry name" value="Peptidase_C12_UCH_sf"/>
</dbReference>
<comment type="catalytic activity">
    <reaction evidence="1 9 12 13">
        <text>Thiol-dependent hydrolysis of ester, thioester, amide, peptide and isopeptide bonds formed by the C-terminal Gly of ubiquitin (a 76-residue protein attached to proteins as an intracellular targeting signal).</text>
        <dbReference type="EC" id="3.4.19.12"/>
    </reaction>
</comment>
<dbReference type="GO" id="GO:0016579">
    <property type="term" value="P:protein deubiquitination"/>
    <property type="evidence" value="ECO:0007669"/>
    <property type="project" value="InterPro"/>
</dbReference>
<evidence type="ECO:0000256" key="6">
    <source>
        <dbReference type="ARBA" id="ARBA00022801"/>
    </source>
</evidence>
<dbReference type="Gene3D" id="3.40.532.10">
    <property type="entry name" value="Peptidase C12, ubiquitin carboxyl-terminal hydrolase"/>
    <property type="match status" value="1"/>
</dbReference>
<dbReference type="GO" id="GO:0005634">
    <property type="term" value="C:nucleus"/>
    <property type="evidence" value="ECO:0007669"/>
    <property type="project" value="UniProtKB-SubCell"/>
</dbReference>
<dbReference type="PANTHER" id="PTHR10589">
    <property type="entry name" value="UBIQUITIN CARBOXYL-TERMINAL HYDROLASE"/>
    <property type="match status" value="1"/>
</dbReference>
<keyword evidence="7 9" id="KW-0788">Thiol protease</keyword>
<keyword evidence="5 9" id="KW-0833">Ubl conjugation pathway</keyword>
<proteinExistence type="inferred from homology"/>
<gene>
    <name evidence="16" type="ORF">FSAL1345_LOCUS140</name>
</gene>
<feature type="active site" description="Proton donor" evidence="10 12">
    <location>
        <position position="153"/>
    </location>
</feature>
<keyword evidence="14" id="KW-0175">Coiled coil</keyword>
<dbReference type="SUPFAM" id="SSF54001">
    <property type="entry name" value="Cysteine proteinases"/>
    <property type="match status" value="1"/>
</dbReference>
<evidence type="ECO:0000256" key="7">
    <source>
        <dbReference type="ARBA" id="ARBA00022807"/>
    </source>
</evidence>
<dbReference type="GO" id="GO:0005737">
    <property type="term" value="C:cytoplasm"/>
    <property type="evidence" value="ECO:0007669"/>
    <property type="project" value="TreeGrafter"/>
</dbReference>
<dbReference type="InterPro" id="IPR017390">
    <property type="entry name" value="Ubiquitinyl_hydrolase_UCH37"/>
</dbReference>
<dbReference type="GO" id="GO:0004843">
    <property type="term" value="F:cysteine-type deubiquitinase activity"/>
    <property type="evidence" value="ECO:0007669"/>
    <property type="project" value="UniProtKB-UniRule"/>
</dbReference>
<feature type="site" description="Transition state stabilizer" evidence="12">
    <location>
        <position position="73"/>
    </location>
</feature>
<evidence type="ECO:0000256" key="5">
    <source>
        <dbReference type="ARBA" id="ARBA00022786"/>
    </source>
</evidence>
<dbReference type="EC" id="3.4.19.12" evidence="9 13"/>
<dbReference type="Gene3D" id="1.20.58.860">
    <property type="match status" value="1"/>
</dbReference>
<evidence type="ECO:0000256" key="2">
    <source>
        <dbReference type="ARBA" id="ARBA00004123"/>
    </source>
</evidence>
<comment type="subcellular location">
    <subcellularLocation>
        <location evidence="2">Nucleus</location>
    </subcellularLocation>
</comment>
<dbReference type="PROSITE" id="PS52049">
    <property type="entry name" value="ULD"/>
    <property type="match status" value="1"/>
</dbReference>
<evidence type="ECO:0000256" key="4">
    <source>
        <dbReference type="ARBA" id="ARBA00022670"/>
    </source>
</evidence>
<dbReference type="GO" id="GO:0006511">
    <property type="term" value="P:ubiquitin-dependent protein catabolic process"/>
    <property type="evidence" value="ECO:0007669"/>
    <property type="project" value="UniProtKB-UniRule"/>
</dbReference>
<feature type="domain" description="UCH catalytic" evidence="15">
    <location>
        <begin position="3"/>
        <end position="214"/>
    </location>
</feature>
<evidence type="ECO:0000256" key="9">
    <source>
        <dbReference type="PIRNR" id="PIRNR038120"/>
    </source>
</evidence>
<dbReference type="AlphaFoldDB" id="A0A7S3I8U5"/>